<organism evidence="8 9">
    <name type="scientific">Endozoicomonas numazuensis</name>
    <dbReference type="NCBI Taxonomy" id="1137799"/>
    <lineage>
        <taxon>Bacteria</taxon>
        <taxon>Pseudomonadati</taxon>
        <taxon>Pseudomonadota</taxon>
        <taxon>Gammaproteobacteria</taxon>
        <taxon>Oceanospirillales</taxon>
        <taxon>Endozoicomonadaceae</taxon>
        <taxon>Endozoicomonas</taxon>
    </lineage>
</organism>
<dbReference type="AlphaFoldDB" id="A0A081ND34"/>
<dbReference type="InterPro" id="IPR001029">
    <property type="entry name" value="Flagellin_N"/>
</dbReference>
<evidence type="ECO:0008006" key="10">
    <source>
        <dbReference type="Google" id="ProtNLM"/>
    </source>
</evidence>
<protein>
    <recommendedName>
        <fullName evidence="10">Flagellin N-terminal domain-containing protein</fullName>
    </recommendedName>
</protein>
<accession>A0A081ND34</accession>
<dbReference type="NCBIfam" id="TIGR02550">
    <property type="entry name" value="flagell_flgL"/>
    <property type="match status" value="1"/>
</dbReference>
<dbReference type="GO" id="GO:0009424">
    <property type="term" value="C:bacterial-type flagellum hook"/>
    <property type="evidence" value="ECO:0007669"/>
    <property type="project" value="InterPro"/>
</dbReference>
<dbReference type="PANTHER" id="PTHR42792">
    <property type="entry name" value="FLAGELLIN"/>
    <property type="match status" value="1"/>
</dbReference>
<dbReference type="InterPro" id="IPR013384">
    <property type="entry name" value="Flagell_FlgL"/>
</dbReference>
<gene>
    <name evidence="8" type="ORF">GZ78_20975</name>
</gene>
<comment type="caution">
    <text evidence="8">The sequence shown here is derived from an EMBL/GenBank/DDBJ whole genome shotgun (WGS) entry which is preliminary data.</text>
</comment>
<evidence type="ECO:0000256" key="3">
    <source>
        <dbReference type="ARBA" id="ARBA00005709"/>
    </source>
</evidence>
<evidence type="ECO:0000256" key="2">
    <source>
        <dbReference type="ARBA" id="ARBA00004613"/>
    </source>
</evidence>
<reference evidence="8 9" key="1">
    <citation type="submission" date="2014-06" db="EMBL/GenBank/DDBJ databases">
        <title>Whole Genome Sequences of Three Symbiotic Endozoicomonas Bacteria.</title>
        <authorList>
            <person name="Neave M.J."/>
            <person name="Apprill A."/>
            <person name="Voolstra C.R."/>
        </authorList>
    </citation>
    <scope>NUCLEOTIDE SEQUENCE [LARGE SCALE GENOMIC DNA]</scope>
    <source>
        <strain evidence="8 9">DSM 25634</strain>
    </source>
</reference>
<name>A0A081ND34_9GAMM</name>
<keyword evidence="4" id="KW-0964">Secreted</keyword>
<feature type="domain" description="Flagellin N-terminal" evidence="6">
    <location>
        <begin position="3"/>
        <end position="139"/>
    </location>
</feature>
<dbReference type="SUPFAM" id="SSF64518">
    <property type="entry name" value="Phase 1 flagellin"/>
    <property type="match status" value="1"/>
</dbReference>
<dbReference type="Pfam" id="PF00669">
    <property type="entry name" value="Flagellin_N"/>
    <property type="match status" value="1"/>
</dbReference>
<evidence type="ECO:0000313" key="8">
    <source>
        <dbReference type="EMBL" id="KEQ16357.1"/>
    </source>
</evidence>
<comment type="subcellular location">
    <subcellularLocation>
        <location evidence="1">Bacterial flagellum</location>
    </subcellularLocation>
    <subcellularLocation>
        <location evidence="2">Secreted</location>
    </subcellularLocation>
</comment>
<dbReference type="RefSeq" id="WP_034839802.1">
    <property type="nucleotide sequence ID" value="NZ_JOKH01000005.1"/>
</dbReference>
<dbReference type="GO" id="GO:0005576">
    <property type="term" value="C:extracellular region"/>
    <property type="evidence" value="ECO:0007669"/>
    <property type="project" value="UniProtKB-SubCell"/>
</dbReference>
<feature type="domain" description="Flagellin C-terminal" evidence="7">
    <location>
        <begin position="300"/>
        <end position="381"/>
    </location>
</feature>
<dbReference type="eggNOG" id="COG1344">
    <property type="taxonomic scope" value="Bacteria"/>
</dbReference>
<keyword evidence="5" id="KW-0975">Bacterial flagellum</keyword>
<dbReference type="GO" id="GO:0005198">
    <property type="term" value="F:structural molecule activity"/>
    <property type="evidence" value="ECO:0007669"/>
    <property type="project" value="InterPro"/>
</dbReference>
<dbReference type="STRING" id="1137799.GZ78_20975"/>
<evidence type="ECO:0000256" key="1">
    <source>
        <dbReference type="ARBA" id="ARBA00004365"/>
    </source>
</evidence>
<comment type="similarity">
    <text evidence="3">Belongs to the bacterial flagellin family.</text>
</comment>
<dbReference type="PANTHER" id="PTHR42792:SF1">
    <property type="entry name" value="FLAGELLAR HOOK-ASSOCIATED PROTEIN 3"/>
    <property type="match status" value="1"/>
</dbReference>
<evidence type="ECO:0000259" key="6">
    <source>
        <dbReference type="Pfam" id="PF00669"/>
    </source>
</evidence>
<sequence length="383" mass="41552">MRISSLQFSNMMLQNMQRNTSDLAITSNQLGTGKSLSVPSDDPISAVKLLHIDQELAGISQYKSNISSLKRGLAEEETALNSMNNILQRVREIVVSAGNSTYGDGERTALALELDEQIKALKGLANYQQADGQYIFSGTDALTQPIQSSGPGYVYAGNDQQRLININSSTTVTANDTARDLFFNVSLASTTNSGSVNVDRYTISNLENFGNYASVTLDYNGTDLDVTYTDHSGSVTVDSTSPWTPGSTINLNGATIELDTVPAAPFNISLNPEDTFTELEQLSAALKAPGGPSELSSWLHAIDNTMDKVGKVQTSIGGRMNALDNSNESLEDLKIMNDILKSELEDLDYVEAISRLNRQQVVLQAGQQSYSMIQGLTLFNYIR</sequence>
<dbReference type="Gene3D" id="1.20.1330.10">
    <property type="entry name" value="f41 fragment of flagellin, N-terminal domain"/>
    <property type="match status" value="1"/>
</dbReference>
<evidence type="ECO:0000259" key="7">
    <source>
        <dbReference type="Pfam" id="PF00700"/>
    </source>
</evidence>
<dbReference type="InterPro" id="IPR001492">
    <property type="entry name" value="Flagellin"/>
</dbReference>
<dbReference type="EMBL" id="JOKH01000005">
    <property type="protein sequence ID" value="KEQ16357.1"/>
    <property type="molecule type" value="Genomic_DNA"/>
</dbReference>
<keyword evidence="9" id="KW-1185">Reference proteome</keyword>
<dbReference type="Proteomes" id="UP000028073">
    <property type="component" value="Unassembled WGS sequence"/>
</dbReference>
<dbReference type="Pfam" id="PF00700">
    <property type="entry name" value="Flagellin_C"/>
    <property type="match status" value="1"/>
</dbReference>
<dbReference type="GO" id="GO:0071973">
    <property type="term" value="P:bacterial-type flagellum-dependent cell motility"/>
    <property type="evidence" value="ECO:0007669"/>
    <property type="project" value="InterPro"/>
</dbReference>
<dbReference type="OrthoDB" id="9768249at2"/>
<evidence type="ECO:0000313" key="9">
    <source>
        <dbReference type="Proteomes" id="UP000028073"/>
    </source>
</evidence>
<evidence type="ECO:0000256" key="5">
    <source>
        <dbReference type="ARBA" id="ARBA00023143"/>
    </source>
</evidence>
<proteinExistence type="inferred from homology"/>
<evidence type="ECO:0000256" key="4">
    <source>
        <dbReference type="ARBA" id="ARBA00022525"/>
    </source>
</evidence>
<dbReference type="InterPro" id="IPR046358">
    <property type="entry name" value="Flagellin_C"/>
</dbReference>